<dbReference type="PRINTS" id="PR00419">
    <property type="entry name" value="ADXRDTASE"/>
</dbReference>
<comment type="caution">
    <text evidence="2">The sequence shown here is derived from an EMBL/GenBank/DDBJ whole genome shotgun (WGS) entry which is preliminary data.</text>
</comment>
<dbReference type="Gene3D" id="3.50.50.60">
    <property type="entry name" value="FAD/NAD(P)-binding domain"/>
    <property type="match status" value="1"/>
</dbReference>
<dbReference type="NCBIfam" id="NF005560">
    <property type="entry name" value="PRK07233.1"/>
    <property type="match status" value="1"/>
</dbReference>
<dbReference type="InterPro" id="IPR036188">
    <property type="entry name" value="FAD/NAD-bd_sf"/>
</dbReference>
<dbReference type="PANTHER" id="PTHR42923:SF46">
    <property type="entry name" value="AMINE OXIDASE"/>
    <property type="match status" value="1"/>
</dbReference>
<evidence type="ECO:0000313" key="3">
    <source>
        <dbReference type="Proteomes" id="UP000580839"/>
    </source>
</evidence>
<feature type="domain" description="Amine oxidase" evidence="1">
    <location>
        <begin position="13"/>
        <end position="364"/>
    </location>
</feature>
<dbReference type="SUPFAM" id="SSF51905">
    <property type="entry name" value="FAD/NAD(P)-binding domain"/>
    <property type="match status" value="1"/>
</dbReference>
<evidence type="ECO:0000259" key="1">
    <source>
        <dbReference type="Pfam" id="PF01593"/>
    </source>
</evidence>
<accession>A0A849SBB2</accession>
<evidence type="ECO:0000313" key="2">
    <source>
        <dbReference type="EMBL" id="NOT32652.1"/>
    </source>
</evidence>
<protein>
    <submittedName>
        <fullName evidence="2">FAD-dependent oxidoreductase</fullName>
    </submittedName>
</protein>
<dbReference type="Proteomes" id="UP000580839">
    <property type="component" value="Unassembled WGS sequence"/>
</dbReference>
<dbReference type="Pfam" id="PF01593">
    <property type="entry name" value="Amino_oxidase"/>
    <property type="match status" value="1"/>
</dbReference>
<dbReference type="InterPro" id="IPR050464">
    <property type="entry name" value="Zeta_carotene_desat/Oxidored"/>
</dbReference>
<dbReference type="PANTHER" id="PTHR42923">
    <property type="entry name" value="PROTOPORPHYRINOGEN OXIDASE"/>
    <property type="match status" value="1"/>
</dbReference>
<name>A0A849SBB2_UNCEI</name>
<dbReference type="InterPro" id="IPR002937">
    <property type="entry name" value="Amino_oxidase"/>
</dbReference>
<dbReference type="Gene3D" id="1.10.3110.10">
    <property type="entry name" value="protoporphyrinogen ix oxidase, domain 3"/>
    <property type="match status" value="1"/>
</dbReference>
<dbReference type="AlphaFoldDB" id="A0A849SBB2"/>
<sequence length="442" mass="49740">MTALQVAVIGGGVSGLASAFRIAERGHQVTLFEGEDILGGLGTTFEWRGHHLERFYHCLLPEDRALLSLIRDVGMESDLLWRGTDMGFMYRGKVYPLNTAMDLLTFSPLSILERIRMGWMGIQARKHGLDPALDHIPVDQWIKGLVGERAFNILWKPLLEAKIGDQYPALPALWLSSRMAREKNTKREMKGCLTGGYRSLIDGLAQWLRNHGGTIRMRTRVEALERDGERMAVRLEGGARETFDTVVSTSPLVHFQKMTQGLPIPPGVANLKLDYQGVVCAVFMLRKPLSRYYWMPFVDSGATAQGVIEMSNLVPLERAGGHWVSYMINYCHRTSELFSKSEAEIEAMYRRDLERLFPAVGREVEDVVVFKAPFVEPIWSLGYTDLCPPNSVIPGRLYLSCTAQVYPRVNSWNSCCEVVEGMMPRFFEETAQIATPTARSAS</sequence>
<dbReference type="Gene3D" id="3.90.660.20">
    <property type="entry name" value="Protoporphyrinogen oxidase, mitochondrial, domain 2"/>
    <property type="match status" value="1"/>
</dbReference>
<dbReference type="GO" id="GO:0016491">
    <property type="term" value="F:oxidoreductase activity"/>
    <property type="evidence" value="ECO:0007669"/>
    <property type="project" value="InterPro"/>
</dbReference>
<proteinExistence type="predicted"/>
<dbReference type="EMBL" id="JABFRW010000007">
    <property type="protein sequence ID" value="NOT32652.1"/>
    <property type="molecule type" value="Genomic_DNA"/>
</dbReference>
<gene>
    <name evidence="2" type="ORF">HOP12_00605</name>
</gene>
<organism evidence="2 3">
    <name type="scientific">Eiseniibacteriota bacterium</name>
    <dbReference type="NCBI Taxonomy" id="2212470"/>
    <lineage>
        <taxon>Bacteria</taxon>
        <taxon>Candidatus Eiseniibacteriota</taxon>
    </lineage>
</organism>
<reference evidence="2 3" key="1">
    <citation type="submission" date="2020-04" db="EMBL/GenBank/DDBJ databases">
        <title>Metagenomic profiling of ammonia- and methane-oxidizing microorganisms in a Dutch drinking water treatment plant.</title>
        <authorList>
            <person name="Poghosyan L."/>
            <person name="Leucker S."/>
        </authorList>
    </citation>
    <scope>NUCLEOTIDE SEQUENCE [LARGE SCALE GENOMIC DNA]</scope>
    <source>
        <strain evidence="2">S-RSF-IL-03</strain>
    </source>
</reference>